<evidence type="ECO:0000256" key="3">
    <source>
        <dbReference type="ARBA" id="ARBA00022692"/>
    </source>
</evidence>
<feature type="transmembrane region" description="Helical" evidence="6">
    <location>
        <begin position="47"/>
        <end position="70"/>
    </location>
</feature>
<evidence type="ECO:0000256" key="4">
    <source>
        <dbReference type="ARBA" id="ARBA00022989"/>
    </source>
</evidence>
<evidence type="ECO:0000256" key="6">
    <source>
        <dbReference type="SAM" id="Phobius"/>
    </source>
</evidence>
<dbReference type="EMBL" id="CAEZVN010000077">
    <property type="protein sequence ID" value="CAB4635508.1"/>
    <property type="molecule type" value="Genomic_DNA"/>
</dbReference>
<accession>A0A6J6JG53</accession>
<dbReference type="InterPro" id="IPR023845">
    <property type="entry name" value="DUF3817_TM"/>
</dbReference>
<evidence type="ECO:0000256" key="1">
    <source>
        <dbReference type="ARBA" id="ARBA00004651"/>
    </source>
</evidence>
<keyword evidence="5 6" id="KW-0472">Membrane</keyword>
<dbReference type="GO" id="GO:0005886">
    <property type="term" value="C:plasma membrane"/>
    <property type="evidence" value="ECO:0007669"/>
    <property type="project" value="UniProtKB-SubCell"/>
</dbReference>
<proteinExistence type="predicted"/>
<organism evidence="8">
    <name type="scientific">freshwater metagenome</name>
    <dbReference type="NCBI Taxonomy" id="449393"/>
    <lineage>
        <taxon>unclassified sequences</taxon>
        <taxon>metagenomes</taxon>
        <taxon>ecological metagenomes</taxon>
    </lineage>
</organism>
<evidence type="ECO:0000256" key="2">
    <source>
        <dbReference type="ARBA" id="ARBA00022475"/>
    </source>
</evidence>
<evidence type="ECO:0000259" key="7">
    <source>
        <dbReference type="Pfam" id="PF12823"/>
    </source>
</evidence>
<keyword evidence="3 6" id="KW-0812">Transmembrane</keyword>
<dbReference type="NCBIfam" id="TIGR03954">
    <property type="entry name" value="integ_memb_HG"/>
    <property type="match status" value="1"/>
</dbReference>
<feature type="transmembrane region" description="Helical" evidence="6">
    <location>
        <begin position="136"/>
        <end position="161"/>
    </location>
</feature>
<reference evidence="8" key="1">
    <citation type="submission" date="2020-05" db="EMBL/GenBank/DDBJ databases">
        <authorList>
            <person name="Chiriac C."/>
            <person name="Salcher M."/>
            <person name="Ghai R."/>
            <person name="Kavagutti S V."/>
        </authorList>
    </citation>
    <scope>NUCLEOTIDE SEQUENCE</scope>
</reference>
<feature type="domain" description="DUF3817" evidence="7">
    <location>
        <begin position="21"/>
        <end position="107"/>
    </location>
</feature>
<comment type="subcellular location">
    <subcellularLocation>
        <location evidence="1">Cell membrane</location>
        <topology evidence="1">Multi-pass membrane protein</topology>
    </subcellularLocation>
</comment>
<gene>
    <name evidence="8" type="ORF">UFOPK2001_00814</name>
</gene>
<keyword evidence="4 6" id="KW-1133">Transmembrane helix</keyword>
<evidence type="ECO:0000256" key="5">
    <source>
        <dbReference type="ARBA" id="ARBA00023136"/>
    </source>
</evidence>
<evidence type="ECO:0000313" key="8">
    <source>
        <dbReference type="EMBL" id="CAB4635508.1"/>
    </source>
</evidence>
<feature type="transmembrane region" description="Helical" evidence="6">
    <location>
        <begin position="21"/>
        <end position="41"/>
    </location>
</feature>
<dbReference type="Pfam" id="PF12823">
    <property type="entry name" value="DUF3817"/>
    <property type="match status" value="1"/>
</dbReference>
<dbReference type="AlphaFoldDB" id="A0A6J6JG53"/>
<keyword evidence="2" id="KW-1003">Cell membrane</keyword>
<name>A0A6J6JG53_9ZZZZ</name>
<sequence>MSKVQPWSANTYTKGMTPRSLFRRLAFAEAVTWTLLIAGLIGKAAFAAPQLAVTIIGGLHGAVFLGYAVIASIVGVNQRWGIGRTVLAVALAIVPYATIPFEMHVERTGRLVGDWRREHSGDERDDHWFDRLYRWFLIRPALLAATMLVLVTIIFASLLLIGPPGGWPKND</sequence>
<protein>
    <submittedName>
        <fullName evidence="8">Unannotated protein</fullName>
    </submittedName>
</protein>